<evidence type="ECO:0000259" key="10">
    <source>
        <dbReference type="PROSITE" id="PS50014"/>
    </source>
</evidence>
<keyword evidence="4" id="KW-0238">DNA-binding</keyword>
<feature type="region of interest" description="Disordered" evidence="9">
    <location>
        <begin position="417"/>
        <end position="439"/>
    </location>
</feature>
<evidence type="ECO:0000259" key="11">
    <source>
        <dbReference type="PROSITE" id="PS51011"/>
    </source>
</evidence>
<feature type="compositionally biased region" description="Low complexity" evidence="9">
    <location>
        <begin position="426"/>
        <end position="439"/>
    </location>
</feature>
<dbReference type="InterPro" id="IPR036431">
    <property type="entry name" value="ARID_dom_sf"/>
</dbReference>
<dbReference type="CDD" id="cd16100">
    <property type="entry name" value="ARID"/>
    <property type="match status" value="1"/>
</dbReference>
<dbReference type="Pfam" id="PF15613">
    <property type="entry name" value="WSD"/>
    <property type="match status" value="1"/>
</dbReference>
<dbReference type="PROSITE" id="PS51011">
    <property type="entry name" value="ARID"/>
    <property type="match status" value="1"/>
</dbReference>
<dbReference type="SMART" id="SM00501">
    <property type="entry name" value="BRIGHT"/>
    <property type="match status" value="1"/>
</dbReference>
<dbReference type="SUPFAM" id="SSF47370">
    <property type="entry name" value="Bromodomain"/>
    <property type="match status" value="1"/>
</dbReference>
<dbReference type="PANTHER" id="PTHR15348:SF0">
    <property type="entry name" value="PROTEIN DEAD RINGER"/>
    <property type="match status" value="1"/>
</dbReference>
<keyword evidence="3 7" id="KW-0103">Bromodomain</keyword>
<dbReference type="SMART" id="SM01014">
    <property type="entry name" value="ARID"/>
    <property type="match status" value="1"/>
</dbReference>
<feature type="region of interest" description="Disordered" evidence="9">
    <location>
        <begin position="1201"/>
        <end position="1225"/>
    </location>
</feature>
<name>A0AAW1QIC3_9CHLO</name>
<organism evidence="12 13">
    <name type="scientific">Elliptochloris bilobata</name>
    <dbReference type="NCBI Taxonomy" id="381761"/>
    <lineage>
        <taxon>Eukaryota</taxon>
        <taxon>Viridiplantae</taxon>
        <taxon>Chlorophyta</taxon>
        <taxon>core chlorophytes</taxon>
        <taxon>Trebouxiophyceae</taxon>
        <taxon>Trebouxiophyceae incertae sedis</taxon>
        <taxon>Elliptochloris clade</taxon>
        <taxon>Elliptochloris</taxon>
    </lineage>
</organism>
<comment type="caution">
    <text evidence="12">The sequence shown here is derived from an EMBL/GenBank/DDBJ whole genome shotgun (WGS) entry which is preliminary data.</text>
</comment>
<keyword evidence="5" id="KW-0804">Transcription</keyword>
<gene>
    <name evidence="12" type="ORF">WJX81_001314</name>
</gene>
<dbReference type="InterPro" id="IPR036427">
    <property type="entry name" value="Bromodomain-like_sf"/>
</dbReference>
<dbReference type="GO" id="GO:0003677">
    <property type="term" value="F:DNA binding"/>
    <property type="evidence" value="ECO:0007669"/>
    <property type="project" value="UniProtKB-KW"/>
</dbReference>
<accession>A0AAW1QIC3</accession>
<feature type="compositionally biased region" description="Basic and acidic residues" evidence="9">
    <location>
        <begin position="1212"/>
        <end position="1224"/>
    </location>
</feature>
<dbReference type="InterPro" id="IPR001606">
    <property type="entry name" value="ARID_dom"/>
</dbReference>
<feature type="coiled-coil region" evidence="8">
    <location>
        <begin position="443"/>
        <end position="480"/>
    </location>
</feature>
<evidence type="ECO:0000256" key="1">
    <source>
        <dbReference type="ARBA" id="ARBA00004123"/>
    </source>
</evidence>
<dbReference type="Pfam" id="PF01388">
    <property type="entry name" value="ARID"/>
    <property type="match status" value="1"/>
</dbReference>
<evidence type="ECO:0000256" key="6">
    <source>
        <dbReference type="ARBA" id="ARBA00023242"/>
    </source>
</evidence>
<keyword evidence="8" id="KW-0175">Coiled coil</keyword>
<evidence type="ECO:0000256" key="2">
    <source>
        <dbReference type="ARBA" id="ARBA00023015"/>
    </source>
</evidence>
<protein>
    <submittedName>
        <fullName evidence="12">Uncharacterized protein</fullName>
    </submittedName>
</protein>
<dbReference type="PANTHER" id="PTHR15348">
    <property type="entry name" value="AT-RICH INTERACTIVE DOMAIN-CONTAINING PROTEIN ARID DOMAIN- CONTAINING PROTEIN DEAD RINGER PROTEIN B-CELL REGULATOR OF IGH TRANSCRIPTION BRIGHT"/>
    <property type="match status" value="1"/>
</dbReference>
<dbReference type="SMART" id="SM00297">
    <property type="entry name" value="BROMO"/>
    <property type="match status" value="1"/>
</dbReference>
<dbReference type="Proteomes" id="UP001445335">
    <property type="component" value="Unassembled WGS sequence"/>
</dbReference>
<dbReference type="Pfam" id="PF00439">
    <property type="entry name" value="Bromodomain"/>
    <property type="match status" value="1"/>
</dbReference>
<keyword evidence="6" id="KW-0539">Nucleus</keyword>
<evidence type="ECO:0000313" key="12">
    <source>
        <dbReference type="EMBL" id="KAK9821217.1"/>
    </source>
</evidence>
<keyword evidence="2" id="KW-0805">Transcription regulation</keyword>
<dbReference type="GO" id="GO:0006357">
    <property type="term" value="P:regulation of transcription by RNA polymerase II"/>
    <property type="evidence" value="ECO:0007669"/>
    <property type="project" value="InterPro"/>
</dbReference>
<dbReference type="PRINTS" id="PR00503">
    <property type="entry name" value="BROMODOMAIN"/>
</dbReference>
<dbReference type="EMBL" id="JALJOU010000105">
    <property type="protein sequence ID" value="KAK9821217.1"/>
    <property type="molecule type" value="Genomic_DNA"/>
</dbReference>
<dbReference type="PROSITE" id="PS50014">
    <property type="entry name" value="BROMODOMAIN_2"/>
    <property type="match status" value="1"/>
</dbReference>
<comment type="subcellular location">
    <subcellularLocation>
        <location evidence="1">Nucleus</location>
    </subcellularLocation>
</comment>
<feature type="compositionally biased region" description="Low complexity" evidence="9">
    <location>
        <begin position="1430"/>
        <end position="1446"/>
    </location>
</feature>
<reference evidence="12 13" key="1">
    <citation type="journal article" date="2024" name="Nat. Commun.">
        <title>Phylogenomics reveals the evolutionary origins of lichenization in chlorophyte algae.</title>
        <authorList>
            <person name="Puginier C."/>
            <person name="Libourel C."/>
            <person name="Otte J."/>
            <person name="Skaloud P."/>
            <person name="Haon M."/>
            <person name="Grisel S."/>
            <person name="Petersen M."/>
            <person name="Berrin J.G."/>
            <person name="Delaux P.M."/>
            <person name="Dal Grande F."/>
            <person name="Keller J."/>
        </authorList>
    </citation>
    <scope>NUCLEOTIDE SEQUENCE [LARGE SCALE GENOMIC DNA]</scope>
    <source>
        <strain evidence="12 13">SAG 245.80</strain>
    </source>
</reference>
<evidence type="ECO:0000256" key="7">
    <source>
        <dbReference type="PROSITE-ProRule" id="PRU00035"/>
    </source>
</evidence>
<evidence type="ECO:0000256" key="3">
    <source>
        <dbReference type="ARBA" id="ARBA00023117"/>
    </source>
</evidence>
<dbReference type="Gene3D" id="1.20.920.10">
    <property type="entry name" value="Bromodomain-like"/>
    <property type="match status" value="1"/>
</dbReference>
<dbReference type="CDD" id="cd04369">
    <property type="entry name" value="Bromodomain"/>
    <property type="match status" value="1"/>
</dbReference>
<feature type="domain" description="Bromo" evidence="10">
    <location>
        <begin position="22"/>
        <end position="93"/>
    </location>
</feature>
<evidence type="ECO:0000313" key="13">
    <source>
        <dbReference type="Proteomes" id="UP001445335"/>
    </source>
</evidence>
<evidence type="ECO:0000256" key="4">
    <source>
        <dbReference type="ARBA" id="ARBA00023125"/>
    </source>
</evidence>
<dbReference type="InterPro" id="IPR028941">
    <property type="entry name" value="WHIM2_dom"/>
</dbReference>
<dbReference type="Gene3D" id="1.10.150.60">
    <property type="entry name" value="ARID DNA-binding domain"/>
    <property type="match status" value="1"/>
</dbReference>
<evidence type="ECO:0000256" key="5">
    <source>
        <dbReference type="ARBA" id="ARBA00023163"/>
    </source>
</evidence>
<feature type="domain" description="ARID" evidence="11">
    <location>
        <begin position="1301"/>
        <end position="1393"/>
    </location>
</feature>
<dbReference type="InterPro" id="IPR001487">
    <property type="entry name" value="Bromodomain"/>
</dbReference>
<dbReference type="SUPFAM" id="SSF46774">
    <property type="entry name" value="ARID-like"/>
    <property type="match status" value="1"/>
</dbReference>
<dbReference type="InterPro" id="IPR045147">
    <property type="entry name" value="ARI3A/B/C"/>
</dbReference>
<dbReference type="GO" id="GO:0005634">
    <property type="term" value="C:nucleus"/>
    <property type="evidence" value="ECO:0007669"/>
    <property type="project" value="UniProtKB-SubCell"/>
</dbReference>
<sequence length="1665" mass="174869">MAGGADEAGLAGACDVICAVMRHKHAKMLFNQPVDASQFPDYRTVIKQPMDLGTILARLREGEASGWQRGPYSTPDDVLSDVSLVWTNCNEFNCTPADAPTRYLCAEVKSAFDAKWKAAGLVAPAVGAHGPGMGGRSAEDAVDGRFTAGQDDSGLPVRLLDAFQLLDSSGQAVTLEVLKATSQPVAEGMLVLPEDRSVPAKRRREQLKVAVGPVTDWRFSFGPEPSIAVCTAQAWYELLSPAARYAGAHAQAVRRLRLGALAAAMLAEEPGLAPGAAVARAAVEASADARGAPGAADVAFVEAQLLRAGSRKSARAGKGGGGDFEEGARPKRLTLRLGGVLAAAQQRRLEQDEAQEAGVRRSATPGAPAQLPAPAAFGAPGAAGAGVFTEGVRPQRAHHAAPLKMRLGRAAVARAKAQEEGDEWAPRAASGRSGMSAAQRAQARQAAREAAAAARALAAAERAEEARLAVEERKAATKARVKREREAIVARGPPPQASQALRLPADLLPELLTVWELLATLASLLQVAPIPFWRLEAARGDASAAAPPQRDGALQPGNATKQVPPLPLLPIVPALPPPLPLERAGEVVDVMGESSAVVLREVHLALLRGVEGRGLGVEGAPPPAAFQLVAAAPGGGGTTGGAAAAARAAAAATAWMQRTSRTVLGAPLDVVGTDAREAAAALAYGEYSDLGARARVALLRALAALALEAEPVREHLAARVEALTAPRPRRATAMQQHEEAEAGAAAEWERWMCACRVGLRRPLGSDMQRRRFWALGGRAGAFRVYVEEDEGRRWGWYEGEKLVQLVGWLHAGNVEREAGLLKALAQAPLPRVRDPTQAPGAGEAGAGPVAKQLDLELARPDGFRGIFAPQLRGEGNWAGVAQYGSAQSRVQVAAEALLGTLPFWYQGASELRAQAAVHEALAAVRAPAQIGAALLAVEERLASAGRLDARWMGYWRGAWRHSARTLPGAPHALNLLASLQEHMIPDPGALPRLGFERIAKEARCELYFPKPGEPVWEALRDAVAALRPFERFRVVSVAYRRTLLDGSAAADPAKGHAAVDDAAGAAAWPTAWLLLRPVCAGPGAAGAIYGLNEMAGAELAVPLRVDGSLPDCVVRADVFDRGMQRAWHAGERFRMFFAGKGHWRAGGVYYTGTVKDVLAERPAPGASLEQRLAYDPWEAIAVTWDARKGWAESDVERVSAWELEPDQSDAAQRGEEARRAEEAASRAARASALAARRGDEGGELPAGAAPAALAPAPARWPTGPLAADEQGLTAADAQPPPRRPEADDGAVAQEVLEQLQPLGKDAFVMLLANWTRGVKGKFKVPIFAHRELDLHTVFWAVQERGGYDAVSGAKLWKEVCRCLDIDLRGQTSASYNMRLNYERCLLEFEGYLAAGAFSSDLAAGLAPSANAEKPYEPRAVPPAPREPRSTRGAAAAASPTPDAEGAPETLALQGMDGEAGGAGLSFTEMLLGEDEPMEAGPPPPPPLAAALTRALQDIKTAQAAAAAGKGRGGRAQMQTSGEAMRAAGAALVGRHVLRFWPDSGGWWEATVGAWDAASARHRLVYHAGSLQESEEWRDLGELGAAELRTHPAHPLPTPPPPPPLPAWAASGLPAAVAAALQAGASAVDLHGAGCKEDGGVRAEQEALAQPLKMRVKLLKQGGGDV</sequence>
<keyword evidence="13" id="KW-1185">Reference proteome</keyword>
<dbReference type="InterPro" id="IPR022702">
    <property type="entry name" value="Cytosine_MeTrfase1_RFD"/>
</dbReference>
<feature type="compositionally biased region" description="Low complexity" evidence="9">
    <location>
        <begin position="363"/>
        <end position="377"/>
    </location>
</feature>
<proteinExistence type="predicted"/>
<evidence type="ECO:0000256" key="8">
    <source>
        <dbReference type="SAM" id="Coils"/>
    </source>
</evidence>
<feature type="region of interest" description="Disordered" evidence="9">
    <location>
        <begin position="346"/>
        <end position="377"/>
    </location>
</feature>
<evidence type="ECO:0000256" key="9">
    <source>
        <dbReference type="SAM" id="MobiDB-lite"/>
    </source>
</evidence>
<feature type="region of interest" description="Disordered" evidence="9">
    <location>
        <begin position="1410"/>
        <end position="1448"/>
    </location>
</feature>
<dbReference type="CDD" id="cd20404">
    <property type="entry name" value="Tudor_Agenet_AtEML-like"/>
    <property type="match status" value="1"/>
</dbReference>
<dbReference type="Pfam" id="PF12047">
    <property type="entry name" value="DNMT1-RFD"/>
    <property type="match status" value="1"/>
</dbReference>